<accession>A0AAD5RK83</accession>
<dbReference type="EMBL" id="JAKWBI020000369">
    <property type="protein sequence ID" value="KAJ2895877.1"/>
    <property type="molecule type" value="Genomic_DNA"/>
</dbReference>
<feature type="coiled-coil region" evidence="1">
    <location>
        <begin position="204"/>
        <end position="245"/>
    </location>
</feature>
<organism evidence="3 4">
    <name type="scientific">Zalerion maritima</name>
    <dbReference type="NCBI Taxonomy" id="339359"/>
    <lineage>
        <taxon>Eukaryota</taxon>
        <taxon>Fungi</taxon>
        <taxon>Dikarya</taxon>
        <taxon>Ascomycota</taxon>
        <taxon>Pezizomycotina</taxon>
        <taxon>Sordariomycetes</taxon>
        <taxon>Lulworthiomycetidae</taxon>
        <taxon>Lulworthiales</taxon>
        <taxon>Lulworthiaceae</taxon>
        <taxon>Zalerion</taxon>
    </lineage>
</organism>
<dbReference type="Proteomes" id="UP001201980">
    <property type="component" value="Unassembled WGS sequence"/>
</dbReference>
<evidence type="ECO:0000256" key="1">
    <source>
        <dbReference type="SAM" id="Coils"/>
    </source>
</evidence>
<evidence type="ECO:0000313" key="3">
    <source>
        <dbReference type="EMBL" id="KAJ2895877.1"/>
    </source>
</evidence>
<proteinExistence type="predicted"/>
<comment type="caution">
    <text evidence="3">The sequence shown here is derived from an EMBL/GenBank/DDBJ whole genome shotgun (WGS) entry which is preliminary data.</text>
</comment>
<keyword evidence="1" id="KW-0175">Coiled coil</keyword>
<name>A0AAD5RK83_9PEZI</name>
<sequence length="256" mass="27936">MVDYKKGGKKRSSNSNNYGNNYGNNNGSGGYKNGNDNGSQGHDGGRGRRGGGGGQRKPRKFAHRDNFENCLCDREKCKQMRIIKKASGGDGLGLGALGRTGKASGLEALGDALGARLGGVGGLNPYALNSLNPILDPISGEYHIPLGFDQRTNMDNVLKTHLEKKGHRIVDADGDFVMAEAPSPPRTSFPPGPEELGVAETVLVRELRRQLEQYDITIKELEVCLKREREQRRAVEDQNDTLRAALLVRPQQGLRW</sequence>
<protein>
    <submittedName>
        <fullName evidence="3">Uncharacterized protein</fullName>
    </submittedName>
</protein>
<reference evidence="3" key="1">
    <citation type="submission" date="2022-07" db="EMBL/GenBank/DDBJ databases">
        <title>Draft genome sequence of Zalerion maritima ATCC 34329, a (micro)plastics degrading marine fungus.</title>
        <authorList>
            <person name="Paco A."/>
            <person name="Goncalves M.F.M."/>
            <person name="Rocha-Santos T.A.P."/>
            <person name="Alves A."/>
        </authorList>
    </citation>
    <scope>NUCLEOTIDE SEQUENCE</scope>
    <source>
        <strain evidence="3">ATCC 34329</strain>
    </source>
</reference>
<feature type="region of interest" description="Disordered" evidence="2">
    <location>
        <begin position="1"/>
        <end position="60"/>
    </location>
</feature>
<evidence type="ECO:0000313" key="4">
    <source>
        <dbReference type="Proteomes" id="UP001201980"/>
    </source>
</evidence>
<keyword evidence="4" id="KW-1185">Reference proteome</keyword>
<feature type="compositionally biased region" description="Low complexity" evidence="2">
    <location>
        <begin position="13"/>
        <end position="25"/>
    </location>
</feature>
<gene>
    <name evidence="3" type="ORF">MKZ38_006067</name>
</gene>
<dbReference type="AlphaFoldDB" id="A0AAD5RK83"/>
<evidence type="ECO:0000256" key="2">
    <source>
        <dbReference type="SAM" id="MobiDB-lite"/>
    </source>
</evidence>